<gene>
    <name evidence="3" type="ORF">KDY119_00516</name>
</gene>
<dbReference type="KEGG" id="lxl:KDY119_00516"/>
<evidence type="ECO:0000256" key="1">
    <source>
        <dbReference type="SAM" id="MobiDB-lite"/>
    </source>
</evidence>
<keyword evidence="2" id="KW-0812">Transmembrane</keyword>
<accession>A0A5P9Q6K4</accession>
<evidence type="ECO:0000313" key="4">
    <source>
        <dbReference type="Proteomes" id="UP000326702"/>
    </source>
</evidence>
<keyword evidence="2" id="KW-0472">Membrane</keyword>
<dbReference type="EMBL" id="CP045529">
    <property type="protein sequence ID" value="QFU97023.1"/>
    <property type="molecule type" value="Genomic_DNA"/>
</dbReference>
<reference evidence="3 4" key="1">
    <citation type="submission" date="2019-10" db="EMBL/GenBank/DDBJ databases">
        <title>Genome sequence of Luteimicrobium xylanilyticum HY-24.</title>
        <authorList>
            <person name="Kim D.Y."/>
            <person name="Park H.-Y."/>
        </authorList>
    </citation>
    <scope>NUCLEOTIDE SEQUENCE [LARGE SCALE GENOMIC DNA]</scope>
    <source>
        <strain evidence="3 4">HY-24</strain>
    </source>
</reference>
<name>A0A5P9Q6K4_9MICO</name>
<feature type="region of interest" description="Disordered" evidence="1">
    <location>
        <begin position="93"/>
        <end position="118"/>
    </location>
</feature>
<organism evidence="3 4">
    <name type="scientific">Luteimicrobium xylanilyticum</name>
    <dbReference type="NCBI Taxonomy" id="1133546"/>
    <lineage>
        <taxon>Bacteria</taxon>
        <taxon>Bacillati</taxon>
        <taxon>Actinomycetota</taxon>
        <taxon>Actinomycetes</taxon>
        <taxon>Micrococcales</taxon>
        <taxon>Luteimicrobium</taxon>
    </lineage>
</organism>
<keyword evidence="4" id="KW-1185">Reference proteome</keyword>
<dbReference type="Proteomes" id="UP000326702">
    <property type="component" value="Chromosome"/>
</dbReference>
<feature type="transmembrane region" description="Helical" evidence="2">
    <location>
        <begin position="137"/>
        <end position="158"/>
    </location>
</feature>
<proteinExistence type="predicted"/>
<dbReference type="AlphaFoldDB" id="A0A5P9Q6K4"/>
<evidence type="ECO:0000256" key="2">
    <source>
        <dbReference type="SAM" id="Phobius"/>
    </source>
</evidence>
<sequence>MARWQDEAWRQDLRTLLDRRGVRLWALAERASDAADHPDGAETALVEALVRVFVAYRPVRPGDGAVRGAQAVVVIDDDAALDDLESAVADELTARPGGADAVPDEPDAARPAPSDVVASVEPRVAAERRRRTGRRRIVGVAAAGAGVALVAGLVWGAGYGPGHGSPVPTATVAEDSAAPAAMPAYPRRTTVVCGEHLDVRARSTGAITVALRTATARIAPGGLWTGTVSFAEGDVVRSHVALVGMPQIVVVGSHDGRVAAVGQGDLSLARTGSGTGRLLVDAALRFPACDAGGHLGPGTYRVVAVESYQDRADWPYGTVYTALSAPVTLTVTPADARTQAG</sequence>
<evidence type="ECO:0000313" key="3">
    <source>
        <dbReference type="EMBL" id="QFU97023.1"/>
    </source>
</evidence>
<dbReference type="RefSeq" id="WP_036953749.1">
    <property type="nucleotide sequence ID" value="NZ_BAABIH010000013.1"/>
</dbReference>
<keyword evidence="2" id="KW-1133">Transmembrane helix</keyword>
<protein>
    <submittedName>
        <fullName evidence="3">Uncharacterized protein</fullName>
    </submittedName>
</protein>